<organism evidence="10 11">
    <name type="scientific">Bacillus benzoevorans</name>
    <dbReference type="NCBI Taxonomy" id="1456"/>
    <lineage>
        <taxon>Bacteria</taxon>
        <taxon>Bacillati</taxon>
        <taxon>Bacillota</taxon>
        <taxon>Bacilli</taxon>
        <taxon>Bacillales</taxon>
        <taxon>Bacillaceae</taxon>
        <taxon>Bacillus</taxon>
    </lineage>
</organism>
<dbReference type="Proteomes" id="UP000531594">
    <property type="component" value="Unassembled WGS sequence"/>
</dbReference>
<dbReference type="AlphaFoldDB" id="A0A7X0LXM0"/>
<feature type="domain" description="Spore germination protein N-terminal" evidence="9">
    <location>
        <begin position="21"/>
        <end position="197"/>
    </location>
</feature>
<evidence type="ECO:0000256" key="4">
    <source>
        <dbReference type="ARBA" id="ARBA00022729"/>
    </source>
</evidence>
<proteinExistence type="inferred from homology"/>
<comment type="caution">
    <text evidence="10">The sequence shown here is derived from an EMBL/GenBank/DDBJ whole genome shotgun (WGS) entry which is preliminary data.</text>
</comment>
<comment type="subcellular location">
    <subcellularLocation>
        <location evidence="1">Membrane</location>
        <topology evidence="1">Lipid-anchor</topology>
    </subcellularLocation>
</comment>
<feature type="domain" description="Spore germination GerAC-like C-terminal" evidence="8">
    <location>
        <begin position="217"/>
        <end position="380"/>
    </location>
</feature>
<evidence type="ECO:0000256" key="3">
    <source>
        <dbReference type="ARBA" id="ARBA00022544"/>
    </source>
</evidence>
<dbReference type="GO" id="GO:0016020">
    <property type="term" value="C:membrane"/>
    <property type="evidence" value="ECO:0007669"/>
    <property type="project" value="UniProtKB-SubCell"/>
</dbReference>
<reference evidence="10 11" key="1">
    <citation type="submission" date="2020-08" db="EMBL/GenBank/DDBJ databases">
        <title>Genomic Encyclopedia of Type Strains, Phase IV (KMG-IV): sequencing the most valuable type-strain genomes for metagenomic binning, comparative biology and taxonomic classification.</title>
        <authorList>
            <person name="Goeker M."/>
        </authorList>
    </citation>
    <scope>NUCLEOTIDE SEQUENCE [LARGE SCALE GENOMIC DNA]</scope>
    <source>
        <strain evidence="10 11">DSM 5391</strain>
    </source>
</reference>
<dbReference type="PANTHER" id="PTHR35789:SF1">
    <property type="entry name" value="SPORE GERMINATION PROTEIN B3"/>
    <property type="match status" value="1"/>
</dbReference>
<comment type="similarity">
    <text evidence="2">Belongs to the GerABKC lipoprotein family.</text>
</comment>
<evidence type="ECO:0000256" key="7">
    <source>
        <dbReference type="ARBA" id="ARBA00023288"/>
    </source>
</evidence>
<dbReference type="InterPro" id="IPR008844">
    <property type="entry name" value="Spore_GerAC-like"/>
</dbReference>
<dbReference type="Pfam" id="PF05504">
    <property type="entry name" value="Spore_GerAC"/>
    <property type="match status" value="1"/>
</dbReference>
<dbReference type="NCBIfam" id="TIGR02887">
    <property type="entry name" value="spore_ger_x_C"/>
    <property type="match status" value="1"/>
</dbReference>
<gene>
    <name evidence="10" type="ORF">HNR53_003224</name>
</gene>
<dbReference type="Pfam" id="PF25198">
    <property type="entry name" value="Spore_GerAC_N"/>
    <property type="match status" value="1"/>
</dbReference>
<evidence type="ECO:0000259" key="8">
    <source>
        <dbReference type="Pfam" id="PF05504"/>
    </source>
</evidence>
<evidence type="ECO:0000256" key="5">
    <source>
        <dbReference type="ARBA" id="ARBA00023136"/>
    </source>
</evidence>
<dbReference type="RefSeq" id="WP_184527686.1">
    <property type="nucleotide sequence ID" value="NZ_JACHGK010000012.1"/>
</dbReference>
<keyword evidence="4" id="KW-0732">Signal</keyword>
<evidence type="ECO:0000259" key="9">
    <source>
        <dbReference type="Pfam" id="PF25198"/>
    </source>
</evidence>
<keyword evidence="11" id="KW-1185">Reference proteome</keyword>
<evidence type="ECO:0000313" key="11">
    <source>
        <dbReference type="Proteomes" id="UP000531594"/>
    </source>
</evidence>
<dbReference type="PROSITE" id="PS51257">
    <property type="entry name" value="PROKAR_LIPOPROTEIN"/>
    <property type="match status" value="1"/>
</dbReference>
<keyword evidence="6" id="KW-0564">Palmitate</keyword>
<accession>A0A7X0LXM0</accession>
<dbReference type="InterPro" id="IPR057336">
    <property type="entry name" value="GerAC_N"/>
</dbReference>
<dbReference type="InterPro" id="IPR046953">
    <property type="entry name" value="Spore_GerAC-like_C"/>
</dbReference>
<dbReference type="GO" id="GO:0009847">
    <property type="term" value="P:spore germination"/>
    <property type="evidence" value="ECO:0007669"/>
    <property type="project" value="InterPro"/>
</dbReference>
<keyword evidence="7" id="KW-0449">Lipoprotein</keyword>
<dbReference type="Gene3D" id="3.30.300.210">
    <property type="entry name" value="Nutrient germinant receptor protein C, domain 3"/>
    <property type="match status" value="1"/>
</dbReference>
<name>A0A7X0LXM0_9BACI</name>
<evidence type="ECO:0000256" key="2">
    <source>
        <dbReference type="ARBA" id="ARBA00007886"/>
    </source>
</evidence>
<sequence length="385" mass="43301">MKKINAFSLLICLFLLSGCWDQKELNELVLINGIGIDQAEDGQVEVTVSIAVPKANSSAGGGEIAGGGGGAGGGTYMILTRHAKAPTITKAFDQLQTQIPRKIFLGHLRAIVFSEKVAEKGIKDHFDVFLRHRGPSTNTFVFISKGSAKELLALQTELYSPVDIMVNIARTDTLMKTTVLDVYQMLKKRDTAIPMIEKLPAEKGKKPNQTIPFLNHTAIFNKDKMIGSLDDYLTRGAMWVRNEIEEDRIMWKPENEDEPIVLNVLNANTKFVPEIKGDKWSIMIKGSASGVIISSESELNVKDKKTIDTLEKEFAKEIEKKMASTVKYVQKDKKIRIFEFGEAFNRKYPKRWNKDKDRWEEIYPTVEVKYDMKVNIRSSGVGTVH</sequence>
<evidence type="ECO:0000256" key="1">
    <source>
        <dbReference type="ARBA" id="ARBA00004635"/>
    </source>
</evidence>
<evidence type="ECO:0000256" key="6">
    <source>
        <dbReference type="ARBA" id="ARBA00023139"/>
    </source>
</evidence>
<keyword evidence="3" id="KW-0309">Germination</keyword>
<dbReference type="PANTHER" id="PTHR35789">
    <property type="entry name" value="SPORE GERMINATION PROTEIN B3"/>
    <property type="match status" value="1"/>
</dbReference>
<dbReference type="EMBL" id="JACHGK010000012">
    <property type="protein sequence ID" value="MBB6446564.1"/>
    <property type="molecule type" value="Genomic_DNA"/>
</dbReference>
<keyword evidence="5" id="KW-0472">Membrane</keyword>
<dbReference type="InterPro" id="IPR038501">
    <property type="entry name" value="Spore_GerAC_C_sf"/>
</dbReference>
<protein>
    <submittedName>
        <fullName evidence="10">Spore germination protein KC</fullName>
    </submittedName>
</protein>
<evidence type="ECO:0000313" key="10">
    <source>
        <dbReference type="EMBL" id="MBB6446564.1"/>
    </source>
</evidence>